<evidence type="ECO:0000256" key="3">
    <source>
        <dbReference type="SAM" id="MobiDB-lite"/>
    </source>
</evidence>
<organism evidence="4 5">
    <name type="scientific">Ladona fulva</name>
    <name type="common">Scarce chaser dragonfly</name>
    <name type="synonym">Libellula fulva</name>
    <dbReference type="NCBI Taxonomy" id="123851"/>
    <lineage>
        <taxon>Eukaryota</taxon>
        <taxon>Metazoa</taxon>
        <taxon>Ecdysozoa</taxon>
        <taxon>Arthropoda</taxon>
        <taxon>Hexapoda</taxon>
        <taxon>Insecta</taxon>
        <taxon>Pterygota</taxon>
        <taxon>Palaeoptera</taxon>
        <taxon>Odonata</taxon>
        <taxon>Epiprocta</taxon>
        <taxon>Anisoptera</taxon>
        <taxon>Libelluloidea</taxon>
        <taxon>Libellulidae</taxon>
        <taxon>Ladona</taxon>
    </lineage>
</organism>
<comment type="caution">
    <text evidence="4">The sequence shown here is derived from an EMBL/GenBank/DDBJ whole genome shotgun (WGS) entry which is preliminary data.</text>
</comment>
<dbReference type="Gene3D" id="1.25.10.10">
    <property type="entry name" value="Leucine-rich Repeat Variant"/>
    <property type="match status" value="2"/>
</dbReference>
<dbReference type="Pfam" id="PF02985">
    <property type="entry name" value="HEAT"/>
    <property type="match status" value="1"/>
</dbReference>
<feature type="region of interest" description="Disordered" evidence="3">
    <location>
        <begin position="437"/>
        <end position="477"/>
    </location>
</feature>
<feature type="region of interest" description="Disordered" evidence="3">
    <location>
        <begin position="490"/>
        <end position="573"/>
    </location>
</feature>
<feature type="compositionally biased region" description="Basic and acidic residues" evidence="3">
    <location>
        <begin position="536"/>
        <end position="554"/>
    </location>
</feature>
<name>A0A8K0KGM1_LADFU</name>
<gene>
    <name evidence="4" type="ORF">J437_LFUL006857</name>
</gene>
<feature type="compositionally biased region" description="Polar residues" evidence="3">
    <location>
        <begin position="499"/>
        <end position="518"/>
    </location>
</feature>
<feature type="compositionally biased region" description="Polar residues" evidence="3">
    <location>
        <begin position="314"/>
        <end position="330"/>
    </location>
</feature>
<dbReference type="InterPro" id="IPR021133">
    <property type="entry name" value="HEAT_type_2"/>
</dbReference>
<dbReference type="Proteomes" id="UP000792457">
    <property type="component" value="Unassembled WGS sequence"/>
</dbReference>
<dbReference type="OrthoDB" id="340346at2759"/>
<evidence type="ECO:0000313" key="4">
    <source>
        <dbReference type="EMBL" id="KAG8233834.1"/>
    </source>
</evidence>
<dbReference type="SUPFAM" id="SSF48371">
    <property type="entry name" value="ARM repeat"/>
    <property type="match status" value="1"/>
</dbReference>
<feature type="repeat" description="HEAT" evidence="2">
    <location>
        <begin position="864"/>
        <end position="896"/>
    </location>
</feature>
<evidence type="ECO:0000256" key="1">
    <source>
        <dbReference type="ARBA" id="ARBA00022737"/>
    </source>
</evidence>
<dbReference type="PANTHER" id="PTHR10648:SF1">
    <property type="entry name" value="SERINE_THREONINE-PROTEIN PHOSPHATASE 4 REGULATORY SUBUNIT 1"/>
    <property type="match status" value="1"/>
</dbReference>
<dbReference type="PROSITE" id="PS50077">
    <property type="entry name" value="HEAT_REPEAT"/>
    <property type="match status" value="3"/>
</dbReference>
<dbReference type="InterPro" id="IPR016024">
    <property type="entry name" value="ARM-type_fold"/>
</dbReference>
<dbReference type="PANTHER" id="PTHR10648">
    <property type="entry name" value="SERINE/THREONINE-PROTEIN PHOSPHATASE PP2A 65 KDA REGULATORY SUBUNIT"/>
    <property type="match status" value="1"/>
</dbReference>
<sequence>MKQYSMDDLIVSLGPIMLLASSACMYPQPWLWPCLTCDSPSRCRRAVAQAVLETLRIVRESPTDVRAVLQILSSLAEDSDSQLRTEVMVQVPQIAMLCYEVVEQLAGVVEGHLLPMVIKTLTDIEDSVRTTAQTALIVLMEQNLVTHEAIEKQVCPVILMLAEMGTLPDYHSSAVTLMSKIAPLVGREKAMALFLNDFVVLCSDPAFFVRTVCATNIGDFCTLMGTEVTERILLGCFVELCKDSVWGVRKECADVFLSVSCVVSLETRKRVLAPIFVELLRDQSRWVKIAAFHSLGPFIWTFAPESNKHPESQLPENEPTTPQRSTLSQPKKINPKKILRLRSESSEVSAEFKDSIKRLISMITPVINNSCDTDLGNVANEKAEEQLSESDSSDDSNENVGAKGKSESCDPTQGGELENDFNTFLFWRLPLPDVGPNLTIGGGGGDPDKELTGTVQEVPPASTSSGATGDLSFPSVASSDQLLGDRETMDWSSPVKKNASVSSDKVLQVTGMQSPSSVENKENCSEKPAMLQVHTTKNECRDHNVVDEQRRGERNSMGSPPDVKDQGGSGTPRVQDIVPQSLIDLFVSMSAPSQYYEDETELAHHCAFNLPAVALTLGRENWHLLSSAYEDLAADVQWKVRRTLASSIHELAVILGEELATRYLVPIFNGFIKDLDEVRIGVVKHLADFLKLVSPVGRNECLPALSAFLKTDNQLNWRFREELTKQLLQVTNLFTPTDVKRFLIPFGLSLLADKVAAVRKTALLLVTQHVRYLSVNEDLVESLLVTLANEFGTNEHWMKRQSYAFFCECLLCPPLDNRIRQEDEEEEDDDDGGDRDLLLDDWIEDGEDKMAWRTRIASLLAEHVYPYLLNLSNDEVPNVRLAVARVLDSLQPTPTELSENLFLCILLVLICGKRLHCIFRHHMVNFVILILVQQDLKASITEFSMHAMHINEKRLSTILFKYYAPESL</sequence>
<reference evidence="4" key="1">
    <citation type="submission" date="2013-04" db="EMBL/GenBank/DDBJ databases">
        <authorList>
            <person name="Qu J."/>
            <person name="Murali S.C."/>
            <person name="Bandaranaike D."/>
            <person name="Bellair M."/>
            <person name="Blankenburg K."/>
            <person name="Chao H."/>
            <person name="Dinh H."/>
            <person name="Doddapaneni H."/>
            <person name="Downs B."/>
            <person name="Dugan-Rocha S."/>
            <person name="Elkadiri S."/>
            <person name="Gnanaolivu R.D."/>
            <person name="Hernandez B."/>
            <person name="Javaid M."/>
            <person name="Jayaseelan J.C."/>
            <person name="Lee S."/>
            <person name="Li M."/>
            <person name="Ming W."/>
            <person name="Munidasa M."/>
            <person name="Muniz J."/>
            <person name="Nguyen L."/>
            <person name="Ongeri F."/>
            <person name="Osuji N."/>
            <person name="Pu L.-L."/>
            <person name="Puazo M."/>
            <person name="Qu C."/>
            <person name="Quiroz J."/>
            <person name="Raj R."/>
            <person name="Weissenberger G."/>
            <person name="Xin Y."/>
            <person name="Zou X."/>
            <person name="Han Y."/>
            <person name="Richards S."/>
            <person name="Worley K."/>
            <person name="Muzny D."/>
            <person name="Gibbs R."/>
        </authorList>
    </citation>
    <scope>NUCLEOTIDE SEQUENCE</scope>
    <source>
        <strain evidence="4">Sampled in the wild</strain>
    </source>
</reference>
<feature type="compositionally biased region" description="Acidic residues" evidence="3">
    <location>
        <begin position="386"/>
        <end position="397"/>
    </location>
</feature>
<keyword evidence="1" id="KW-0677">Repeat</keyword>
<accession>A0A8K0KGM1</accession>
<dbReference type="PROSITE" id="PS51257">
    <property type="entry name" value="PROKAR_LIPOPROTEIN"/>
    <property type="match status" value="1"/>
</dbReference>
<keyword evidence="5" id="KW-1185">Reference proteome</keyword>
<feature type="repeat" description="HEAT" evidence="2">
    <location>
        <begin position="625"/>
        <end position="663"/>
    </location>
</feature>
<evidence type="ECO:0000256" key="2">
    <source>
        <dbReference type="PROSITE-ProRule" id="PRU00103"/>
    </source>
</evidence>
<protein>
    <recommendedName>
        <fullName evidence="6">Serine/threonine-protein phosphatase 4 regulatory subunit 1</fullName>
    </recommendedName>
</protein>
<dbReference type="InterPro" id="IPR000357">
    <property type="entry name" value="HEAT"/>
</dbReference>
<dbReference type="InterPro" id="IPR011989">
    <property type="entry name" value="ARM-like"/>
</dbReference>
<evidence type="ECO:0008006" key="6">
    <source>
        <dbReference type="Google" id="ProtNLM"/>
    </source>
</evidence>
<feature type="region of interest" description="Disordered" evidence="3">
    <location>
        <begin position="383"/>
        <end position="415"/>
    </location>
</feature>
<dbReference type="GO" id="GO:0019888">
    <property type="term" value="F:protein phosphatase regulator activity"/>
    <property type="evidence" value="ECO:0007669"/>
    <property type="project" value="TreeGrafter"/>
</dbReference>
<proteinExistence type="predicted"/>
<dbReference type="AlphaFoldDB" id="A0A8K0KGM1"/>
<dbReference type="GO" id="GO:0005737">
    <property type="term" value="C:cytoplasm"/>
    <property type="evidence" value="ECO:0007669"/>
    <property type="project" value="TreeGrafter"/>
</dbReference>
<evidence type="ECO:0000313" key="5">
    <source>
        <dbReference type="Proteomes" id="UP000792457"/>
    </source>
</evidence>
<dbReference type="InterPro" id="IPR051023">
    <property type="entry name" value="PP2A_Regulatory_Subunit_A"/>
</dbReference>
<reference evidence="4" key="2">
    <citation type="submission" date="2017-10" db="EMBL/GenBank/DDBJ databases">
        <title>Ladona fulva Genome sequencing and assembly.</title>
        <authorList>
            <person name="Murali S."/>
            <person name="Richards S."/>
            <person name="Bandaranaike D."/>
            <person name="Bellair M."/>
            <person name="Blankenburg K."/>
            <person name="Chao H."/>
            <person name="Dinh H."/>
            <person name="Doddapaneni H."/>
            <person name="Dugan-Rocha S."/>
            <person name="Elkadiri S."/>
            <person name="Gnanaolivu R."/>
            <person name="Hernandez B."/>
            <person name="Skinner E."/>
            <person name="Javaid M."/>
            <person name="Lee S."/>
            <person name="Li M."/>
            <person name="Ming W."/>
            <person name="Munidasa M."/>
            <person name="Muniz J."/>
            <person name="Nguyen L."/>
            <person name="Hughes D."/>
            <person name="Osuji N."/>
            <person name="Pu L.-L."/>
            <person name="Puazo M."/>
            <person name="Qu C."/>
            <person name="Quiroz J."/>
            <person name="Raj R."/>
            <person name="Weissenberger G."/>
            <person name="Xin Y."/>
            <person name="Zou X."/>
            <person name="Han Y."/>
            <person name="Worley K."/>
            <person name="Muzny D."/>
            <person name="Gibbs R."/>
        </authorList>
    </citation>
    <scope>NUCLEOTIDE SEQUENCE</scope>
    <source>
        <strain evidence="4">Sampled in the wild</strain>
    </source>
</reference>
<feature type="region of interest" description="Disordered" evidence="3">
    <location>
        <begin position="307"/>
        <end position="330"/>
    </location>
</feature>
<dbReference type="EMBL" id="KZ308748">
    <property type="protein sequence ID" value="KAG8233834.1"/>
    <property type="molecule type" value="Genomic_DNA"/>
</dbReference>
<feature type="repeat" description="HEAT" evidence="2">
    <location>
        <begin position="272"/>
        <end position="309"/>
    </location>
</feature>